<gene>
    <name evidence="3" type="ORF">CFX1CAM_0969</name>
</gene>
<keyword evidence="4" id="KW-1185">Reference proteome</keyword>
<protein>
    <recommendedName>
        <fullName evidence="2">DUF218 domain-containing protein</fullName>
    </recommendedName>
</protein>
<proteinExistence type="predicted"/>
<dbReference type="KEGG" id="abat:CFX1CAM_0969"/>
<dbReference type="Pfam" id="PF02698">
    <property type="entry name" value="DUF218"/>
    <property type="match status" value="1"/>
</dbReference>
<evidence type="ECO:0000259" key="2">
    <source>
        <dbReference type="Pfam" id="PF02698"/>
    </source>
</evidence>
<keyword evidence="1" id="KW-1133">Transmembrane helix</keyword>
<dbReference type="InterPro" id="IPR051599">
    <property type="entry name" value="Cell_Envelope_Assoc"/>
</dbReference>
<evidence type="ECO:0000256" key="1">
    <source>
        <dbReference type="SAM" id="Phobius"/>
    </source>
</evidence>
<dbReference type="GO" id="GO:0005886">
    <property type="term" value="C:plasma membrane"/>
    <property type="evidence" value="ECO:0007669"/>
    <property type="project" value="TreeGrafter"/>
</dbReference>
<dbReference type="AlphaFoldDB" id="A0A1Y6K320"/>
<dbReference type="InterPro" id="IPR003848">
    <property type="entry name" value="DUF218"/>
</dbReference>
<feature type="domain" description="DUF218" evidence="2">
    <location>
        <begin position="217"/>
        <end position="333"/>
    </location>
</feature>
<feature type="transmembrane region" description="Helical" evidence="1">
    <location>
        <begin position="134"/>
        <end position="158"/>
    </location>
</feature>
<feature type="transmembrane region" description="Helical" evidence="1">
    <location>
        <begin position="101"/>
        <end position="122"/>
    </location>
</feature>
<feature type="transmembrane region" description="Helical" evidence="1">
    <location>
        <begin position="179"/>
        <end position="198"/>
    </location>
</feature>
<organism evidence="3 4">
    <name type="scientific">Candidatus Brevifilum fermentans</name>
    <dbReference type="NCBI Taxonomy" id="1986204"/>
    <lineage>
        <taxon>Bacteria</taxon>
        <taxon>Bacillati</taxon>
        <taxon>Chloroflexota</taxon>
        <taxon>Anaerolineae</taxon>
        <taxon>Anaerolineales</taxon>
        <taxon>Anaerolineaceae</taxon>
        <taxon>Candidatus Brevifilum</taxon>
    </lineage>
</organism>
<dbReference type="Proteomes" id="UP000195514">
    <property type="component" value="Chromosome I"/>
</dbReference>
<evidence type="ECO:0000313" key="4">
    <source>
        <dbReference type="Proteomes" id="UP000195514"/>
    </source>
</evidence>
<dbReference type="EMBL" id="LT859958">
    <property type="protein sequence ID" value="SMX54034.1"/>
    <property type="molecule type" value="Genomic_DNA"/>
</dbReference>
<reference evidence="4" key="1">
    <citation type="submission" date="2017-05" db="EMBL/GenBank/DDBJ databases">
        <authorList>
            <person name="Kirkegaard R."/>
            <person name="Mcilroy J S."/>
        </authorList>
    </citation>
    <scope>NUCLEOTIDE SEQUENCE [LARGE SCALE GENOMIC DNA]</scope>
</reference>
<sequence length="374" mass="42639">MFLNLLRYNFVGTKIWLIKMINNDTKELNLKLINIFAYVSLVISAACILLVTQTKFFQFPDSILSTATLILAVKFVLLSSLFIFMFRFFQRKKSKGEKDAFWTVMLILGLLLFIVSLLFFVFDKYAYIGPGVLRFSGFGSFSFVFISSLLFCAQFLFFQVIERIYRLEANHFLRKAMNIVITLTAVTCLLIVLVNITIGISTKNEIKNWENARYHHATVVFGAGVYQSGEISGVFMDRLKTASRLFHSGKTDLIIVSTSLDQPNEQELILSTLRSLEVPDGMIIIDSKGSRTLETCKNVFQEYNLSDINVVSQAYHLPRIIFTCRHTGVISIDGIIADNSSYSIQNQIIWYLREKVATMIAFVELIIFHESNSS</sequence>
<dbReference type="PANTHER" id="PTHR30336">
    <property type="entry name" value="INNER MEMBRANE PROTEIN, PROBABLE PERMEASE"/>
    <property type="match status" value="1"/>
</dbReference>
<name>A0A1Y6K320_9CHLR</name>
<dbReference type="CDD" id="cd06259">
    <property type="entry name" value="YdcF-like"/>
    <property type="match status" value="1"/>
</dbReference>
<feature type="transmembrane region" description="Helical" evidence="1">
    <location>
        <begin position="28"/>
        <end position="51"/>
    </location>
</feature>
<accession>A0A1Y6K320</accession>
<evidence type="ECO:0000313" key="3">
    <source>
        <dbReference type="EMBL" id="SMX54034.1"/>
    </source>
</evidence>
<dbReference type="PANTHER" id="PTHR30336:SF20">
    <property type="entry name" value="DUF218 DOMAIN-CONTAINING PROTEIN"/>
    <property type="match status" value="1"/>
</dbReference>
<feature type="transmembrane region" description="Helical" evidence="1">
    <location>
        <begin position="63"/>
        <end position="89"/>
    </location>
</feature>
<keyword evidence="1" id="KW-0812">Transmembrane</keyword>
<keyword evidence="1" id="KW-0472">Membrane</keyword>